<dbReference type="Gene3D" id="3.90.75.20">
    <property type="match status" value="1"/>
</dbReference>
<accession>A0A8S5SYP0</accession>
<dbReference type="SUPFAM" id="SSF64496">
    <property type="entry name" value="DNA-binding domain of intron-encoded endonucleases"/>
    <property type="match status" value="1"/>
</dbReference>
<dbReference type="Pfam" id="PF07463">
    <property type="entry name" value="NUMOD4"/>
    <property type="match status" value="1"/>
</dbReference>
<reference evidence="2" key="1">
    <citation type="journal article" date="2021" name="Proc. Natl. Acad. Sci. U.S.A.">
        <title>A Catalog of Tens of Thousands of Viruses from Human Metagenomes Reveals Hidden Associations with Chronic Diseases.</title>
        <authorList>
            <person name="Tisza M.J."/>
            <person name="Buck C.B."/>
        </authorList>
    </citation>
    <scope>NUCLEOTIDE SEQUENCE</scope>
    <source>
        <strain evidence="2">CtzlI32</strain>
    </source>
</reference>
<dbReference type="InterPro" id="IPR003647">
    <property type="entry name" value="Intron_nuc_1_rpt"/>
</dbReference>
<dbReference type="GO" id="GO:0016788">
    <property type="term" value="F:hydrolase activity, acting on ester bonds"/>
    <property type="evidence" value="ECO:0007669"/>
    <property type="project" value="InterPro"/>
</dbReference>
<dbReference type="InterPro" id="IPR036388">
    <property type="entry name" value="WH-like_DNA-bd_sf"/>
</dbReference>
<keyword evidence="2" id="KW-0378">Hydrolase</keyword>
<dbReference type="InterPro" id="IPR044925">
    <property type="entry name" value="His-Me_finger_sf"/>
</dbReference>
<feature type="domain" description="NUMOD4" evidence="1">
    <location>
        <begin position="1"/>
        <end position="54"/>
    </location>
</feature>
<evidence type="ECO:0000259" key="1">
    <source>
        <dbReference type="Pfam" id="PF07463"/>
    </source>
</evidence>
<keyword evidence="2" id="KW-0540">Nuclease</keyword>
<dbReference type="EMBL" id="BK032703">
    <property type="protein sequence ID" value="DAF55899.1"/>
    <property type="molecule type" value="Genomic_DNA"/>
</dbReference>
<dbReference type="Gene3D" id="1.10.10.10">
    <property type="entry name" value="Winged helix-like DNA-binding domain superfamily/Winged helix DNA-binding domain"/>
    <property type="match status" value="1"/>
</dbReference>
<proteinExistence type="predicted"/>
<dbReference type="SMART" id="SM00497">
    <property type="entry name" value="IENR1"/>
    <property type="match status" value="1"/>
</dbReference>
<evidence type="ECO:0000313" key="2">
    <source>
        <dbReference type="EMBL" id="DAF55899.1"/>
    </source>
</evidence>
<dbReference type="GO" id="GO:0004519">
    <property type="term" value="F:endonuclease activity"/>
    <property type="evidence" value="ECO:0007669"/>
    <property type="project" value="UniProtKB-KW"/>
</dbReference>
<dbReference type="InterPro" id="IPR010902">
    <property type="entry name" value="NUMOD4"/>
</dbReference>
<name>A0A8S5SYP0_9CAUD</name>
<organism evidence="2">
    <name type="scientific">Siphoviridae sp. ctzlI32</name>
    <dbReference type="NCBI Taxonomy" id="2827981"/>
    <lineage>
        <taxon>Viruses</taxon>
        <taxon>Duplodnaviria</taxon>
        <taxon>Heunggongvirae</taxon>
        <taxon>Uroviricota</taxon>
        <taxon>Caudoviricetes</taxon>
    </lineage>
</organism>
<protein>
    <submittedName>
        <fullName evidence="2">Homing endonuclease</fullName>
    </submittedName>
</protein>
<sequence>MKWKDIEGFEGIYQVSDSGMIRSLDRIDCAGRRLVGKIKKSVKDKDGYLQIRLSKDGITQTCKVHRLVAAAFIPNPFEFSQINHRDENKTNNAVDNLEWCNCKYNICYGTARDRAKRNTDYYGHAKKHKRPVTQMDVNGKVVKLWGGAVDASKTLGICGTMICKCCRGIQETAGGYIWRYT</sequence>
<dbReference type="SUPFAM" id="SSF54060">
    <property type="entry name" value="His-Me finger endonucleases"/>
    <property type="match status" value="1"/>
</dbReference>
<keyword evidence="2" id="KW-0255">Endonuclease</keyword>